<evidence type="ECO:0000313" key="6">
    <source>
        <dbReference type="EMBL" id="MDI1490770.1"/>
    </source>
</evidence>
<feature type="transmembrane region" description="Helical" evidence="5">
    <location>
        <begin position="191"/>
        <end position="211"/>
    </location>
</feature>
<dbReference type="AlphaFoldDB" id="A0AA43TY90"/>
<organism evidence="6 7">
    <name type="scientific">Ramalina farinacea</name>
    <dbReference type="NCBI Taxonomy" id="258253"/>
    <lineage>
        <taxon>Eukaryota</taxon>
        <taxon>Fungi</taxon>
        <taxon>Dikarya</taxon>
        <taxon>Ascomycota</taxon>
        <taxon>Pezizomycotina</taxon>
        <taxon>Lecanoromycetes</taxon>
        <taxon>OSLEUM clade</taxon>
        <taxon>Lecanoromycetidae</taxon>
        <taxon>Lecanorales</taxon>
        <taxon>Lecanorineae</taxon>
        <taxon>Ramalinaceae</taxon>
        <taxon>Ramalina</taxon>
    </lineage>
</organism>
<dbReference type="GO" id="GO:0005886">
    <property type="term" value="C:plasma membrane"/>
    <property type="evidence" value="ECO:0007669"/>
    <property type="project" value="TreeGrafter"/>
</dbReference>
<evidence type="ECO:0000256" key="5">
    <source>
        <dbReference type="SAM" id="Phobius"/>
    </source>
</evidence>
<comment type="subcellular location">
    <subcellularLocation>
        <location evidence="1">Membrane</location>
        <topology evidence="1">Multi-pass membrane protein</topology>
    </subcellularLocation>
</comment>
<protein>
    <submittedName>
        <fullName evidence="6">Uncharacterized protein</fullName>
    </submittedName>
</protein>
<dbReference type="PANTHER" id="PTHR31465:SF9">
    <property type="entry name" value="SPHINGOID LONG-CHAIN BASE TRANSPORTER RSB1"/>
    <property type="match status" value="1"/>
</dbReference>
<feature type="transmembrane region" description="Helical" evidence="5">
    <location>
        <begin position="153"/>
        <end position="171"/>
    </location>
</feature>
<accession>A0AA43TY90</accession>
<feature type="transmembrane region" description="Helical" evidence="5">
    <location>
        <begin position="231"/>
        <end position="251"/>
    </location>
</feature>
<sequence>MAFNPPPQDPLPNAPPTALLDPPYSYVAYGGDTNCTLEICPVILSVYQYRPSVPANAVFIALFGISMVIHLVQAFLWKTWTFGILMAVGCLTEILGYAGRIILYNDPFSFNGFLIQIICITIAPVFYTAAIYITLAKIVNYLGPQYARFPSKFYYWVFIPCDIISLVLQALGGALSSTSSGDSGYAVDISLAGLSFQVFTLCVFIALSLEFAFRYRKSTQGTRNTTMPFKLFIFFMSFAIILILIRCAYRIDELSDGYNGGLIHDEGLFIGLEGVMIIVSAFFLNIGHPGIVKELGAVKASGGEEKEEA</sequence>
<dbReference type="Pfam" id="PF04479">
    <property type="entry name" value="RTA1"/>
    <property type="match status" value="1"/>
</dbReference>
<gene>
    <name evidence="6" type="ORF">OHK93_001974</name>
</gene>
<proteinExistence type="predicted"/>
<evidence type="ECO:0000256" key="2">
    <source>
        <dbReference type="ARBA" id="ARBA00022692"/>
    </source>
</evidence>
<evidence type="ECO:0000256" key="1">
    <source>
        <dbReference type="ARBA" id="ARBA00004141"/>
    </source>
</evidence>
<reference evidence="6" key="1">
    <citation type="journal article" date="2023" name="Genome Biol. Evol.">
        <title>First Whole Genome Sequence and Flow Cytometry Genome Size Data for the Lichen-Forming Fungus Ramalina farinacea (Ascomycota).</title>
        <authorList>
            <person name="Llewellyn T."/>
            <person name="Mian S."/>
            <person name="Hill R."/>
            <person name="Leitch I.J."/>
            <person name="Gaya E."/>
        </authorList>
    </citation>
    <scope>NUCLEOTIDE SEQUENCE</scope>
    <source>
        <strain evidence="6">LIQ254RAFAR</strain>
    </source>
</reference>
<dbReference type="GO" id="GO:0000324">
    <property type="term" value="C:fungal-type vacuole"/>
    <property type="evidence" value="ECO:0007669"/>
    <property type="project" value="TreeGrafter"/>
</dbReference>
<feature type="transmembrane region" description="Helical" evidence="5">
    <location>
        <begin position="57"/>
        <end position="77"/>
    </location>
</feature>
<name>A0AA43TY90_9LECA</name>
<feature type="transmembrane region" description="Helical" evidence="5">
    <location>
        <begin position="110"/>
        <end position="133"/>
    </location>
</feature>
<keyword evidence="3 5" id="KW-1133">Transmembrane helix</keyword>
<evidence type="ECO:0000313" key="7">
    <source>
        <dbReference type="Proteomes" id="UP001161017"/>
    </source>
</evidence>
<feature type="transmembrane region" description="Helical" evidence="5">
    <location>
        <begin position="84"/>
        <end position="104"/>
    </location>
</feature>
<dbReference type="PANTHER" id="PTHR31465">
    <property type="entry name" value="PROTEIN RTA1-RELATED"/>
    <property type="match status" value="1"/>
</dbReference>
<comment type="caution">
    <text evidence="6">The sequence shown here is derived from an EMBL/GenBank/DDBJ whole genome shotgun (WGS) entry which is preliminary data.</text>
</comment>
<dbReference type="EMBL" id="JAPUFD010000012">
    <property type="protein sequence ID" value="MDI1490770.1"/>
    <property type="molecule type" value="Genomic_DNA"/>
</dbReference>
<feature type="transmembrane region" description="Helical" evidence="5">
    <location>
        <begin position="267"/>
        <end position="286"/>
    </location>
</feature>
<dbReference type="Proteomes" id="UP001161017">
    <property type="component" value="Unassembled WGS sequence"/>
</dbReference>
<evidence type="ECO:0000256" key="3">
    <source>
        <dbReference type="ARBA" id="ARBA00022989"/>
    </source>
</evidence>
<keyword evidence="4 5" id="KW-0472">Membrane</keyword>
<dbReference type="InterPro" id="IPR007568">
    <property type="entry name" value="RTA1"/>
</dbReference>
<keyword evidence="7" id="KW-1185">Reference proteome</keyword>
<keyword evidence="2 5" id="KW-0812">Transmembrane</keyword>
<evidence type="ECO:0000256" key="4">
    <source>
        <dbReference type="ARBA" id="ARBA00023136"/>
    </source>
</evidence>